<dbReference type="InterPro" id="IPR053171">
    <property type="entry name" value="Viral_Tip_Attach_Protein"/>
</dbReference>
<accession>A0A7H4LTX8</accession>
<name>A0A7H4LTX8_9ENTR</name>
<proteinExistence type="predicted"/>
<evidence type="ECO:0000313" key="3">
    <source>
        <dbReference type="Proteomes" id="UP000255050"/>
    </source>
</evidence>
<dbReference type="InterPro" id="IPR055385">
    <property type="entry name" value="GpJ_HDII-ins2"/>
</dbReference>
<organism evidence="2 3">
    <name type="scientific">Klebsiella michiganensis</name>
    <dbReference type="NCBI Taxonomy" id="1134687"/>
    <lineage>
        <taxon>Bacteria</taxon>
        <taxon>Pseudomonadati</taxon>
        <taxon>Pseudomonadota</taxon>
        <taxon>Gammaproteobacteria</taxon>
        <taxon>Enterobacterales</taxon>
        <taxon>Enterobacteriaceae</taxon>
        <taxon>Klebsiella/Raoultella group</taxon>
        <taxon>Klebsiella</taxon>
    </lineage>
</organism>
<protein>
    <submittedName>
        <fullName evidence="2">Gp24</fullName>
    </submittedName>
</protein>
<evidence type="ECO:0000259" key="1">
    <source>
        <dbReference type="Pfam" id="PF24801"/>
    </source>
</evidence>
<dbReference type="Pfam" id="PF24801">
    <property type="entry name" value="FNIII-A_GpJ"/>
    <property type="match status" value="1"/>
</dbReference>
<dbReference type="EMBL" id="UGJR01000002">
    <property type="protein sequence ID" value="STR39604.1"/>
    <property type="molecule type" value="Genomic_DNA"/>
</dbReference>
<dbReference type="PANTHER" id="PTHR36251:SF2">
    <property type="entry name" value="GIFSY-2 PROPHAGE HOST SPECIFICITY PROTEIN J, PHAGE LAMBDA"/>
    <property type="match status" value="1"/>
</dbReference>
<sequence length="189" mass="21121">MEVSSKTAWSRSFSNTQLSAVRLRLKWPSLLKQEDNGDLVGNAVSYAVDLQTDGGSWQTVLESAVSGKTTSGYERCHRIDLPQATTGWVLRLRKVTEDANTSKTGDVMMLQSYAEVLDAKLRYPNTALLYVEFDSRQFNGSIPKIACSPRGRVIRVPDNYDPETRQYSGIWTGAFNMGVTDNPAWIFTI</sequence>
<dbReference type="PANTHER" id="PTHR36251">
    <property type="entry name" value="FELS-1 PROPHAGE HOST SPECIFICITY PROTEIN-RELATED"/>
    <property type="match status" value="1"/>
</dbReference>
<dbReference type="AlphaFoldDB" id="A0A7H4LTX8"/>
<comment type="caution">
    <text evidence="2">The sequence shown here is derived from an EMBL/GenBank/DDBJ whole genome shotgun (WGS) entry which is preliminary data.</text>
</comment>
<reference evidence="2 3" key="1">
    <citation type="submission" date="2018-06" db="EMBL/GenBank/DDBJ databases">
        <authorList>
            <consortium name="Pathogen Informatics"/>
            <person name="Doyle S."/>
        </authorList>
    </citation>
    <scope>NUCLEOTIDE SEQUENCE [LARGE SCALE GENOMIC DNA]</scope>
    <source>
        <strain evidence="2 3">NCTC11694</strain>
    </source>
</reference>
<evidence type="ECO:0000313" key="2">
    <source>
        <dbReference type="EMBL" id="STR39604.1"/>
    </source>
</evidence>
<dbReference type="Proteomes" id="UP000255050">
    <property type="component" value="Unassembled WGS sequence"/>
</dbReference>
<gene>
    <name evidence="2" type="ORF">NCTC11694_00745</name>
</gene>
<feature type="domain" description="Tip attachment protein J HDII-ins2" evidence="1">
    <location>
        <begin position="1"/>
        <end position="119"/>
    </location>
</feature>